<evidence type="ECO:0000313" key="1">
    <source>
        <dbReference type="EMBL" id="GAH61271.1"/>
    </source>
</evidence>
<sequence length="40" mass="4569">MPPNNFKTEALKGITPSELATDIKLKNPNKWLELIEMSKK</sequence>
<reference evidence="1" key="1">
    <citation type="journal article" date="2014" name="Front. Microbiol.">
        <title>High frequency of phylogenetically diverse reductive dehalogenase-homologous genes in deep subseafloor sedimentary metagenomes.</title>
        <authorList>
            <person name="Kawai M."/>
            <person name="Futagami T."/>
            <person name="Toyoda A."/>
            <person name="Takaki Y."/>
            <person name="Nishi S."/>
            <person name="Hori S."/>
            <person name="Arai W."/>
            <person name="Tsubouchi T."/>
            <person name="Morono Y."/>
            <person name="Uchiyama I."/>
            <person name="Ito T."/>
            <person name="Fujiyama A."/>
            <person name="Inagaki F."/>
            <person name="Takami H."/>
        </authorList>
    </citation>
    <scope>NUCLEOTIDE SEQUENCE</scope>
    <source>
        <strain evidence="1">Expedition CK06-06</strain>
    </source>
</reference>
<gene>
    <name evidence="1" type="ORF">S03H2_27425</name>
</gene>
<proteinExistence type="predicted"/>
<dbReference type="AlphaFoldDB" id="X1GTM8"/>
<comment type="caution">
    <text evidence="1">The sequence shown here is derived from an EMBL/GenBank/DDBJ whole genome shotgun (WGS) entry which is preliminary data.</text>
</comment>
<name>X1GTM8_9ZZZZ</name>
<accession>X1GTM8</accession>
<organism evidence="1">
    <name type="scientific">marine sediment metagenome</name>
    <dbReference type="NCBI Taxonomy" id="412755"/>
    <lineage>
        <taxon>unclassified sequences</taxon>
        <taxon>metagenomes</taxon>
        <taxon>ecological metagenomes</taxon>
    </lineage>
</organism>
<protein>
    <submittedName>
        <fullName evidence="1">Uncharacterized protein</fullName>
    </submittedName>
</protein>
<dbReference type="EMBL" id="BARU01016508">
    <property type="protein sequence ID" value="GAH61271.1"/>
    <property type="molecule type" value="Genomic_DNA"/>
</dbReference>